<keyword evidence="11" id="KW-1185">Reference proteome</keyword>
<dbReference type="PROSITE" id="PS52016">
    <property type="entry name" value="TONB_DEPENDENT_REC_3"/>
    <property type="match status" value="1"/>
</dbReference>
<feature type="chain" id="PRO_5047292572" evidence="8">
    <location>
        <begin position="19"/>
        <end position="1102"/>
    </location>
</feature>
<evidence type="ECO:0000259" key="9">
    <source>
        <dbReference type="Pfam" id="PF07715"/>
    </source>
</evidence>
<evidence type="ECO:0000313" key="11">
    <source>
        <dbReference type="Proteomes" id="UP000829517"/>
    </source>
</evidence>
<name>A0ABS9J2K5_9FLAO</name>
<dbReference type="NCBIfam" id="TIGR04057">
    <property type="entry name" value="SusC_RagA_signa"/>
    <property type="match status" value="1"/>
</dbReference>
<keyword evidence="5 7" id="KW-0472">Membrane</keyword>
<evidence type="ECO:0000313" key="10">
    <source>
        <dbReference type="EMBL" id="MCF8714651.1"/>
    </source>
</evidence>
<evidence type="ECO:0000256" key="3">
    <source>
        <dbReference type="ARBA" id="ARBA00022452"/>
    </source>
</evidence>
<proteinExistence type="inferred from homology"/>
<organism evidence="10 11">
    <name type="scientific">Joostella atrarenae</name>
    <dbReference type="NCBI Taxonomy" id="679257"/>
    <lineage>
        <taxon>Bacteria</taxon>
        <taxon>Pseudomonadati</taxon>
        <taxon>Bacteroidota</taxon>
        <taxon>Flavobacteriia</taxon>
        <taxon>Flavobacteriales</taxon>
        <taxon>Flavobacteriaceae</taxon>
        <taxon>Joostella</taxon>
    </lineage>
</organism>
<evidence type="ECO:0000256" key="2">
    <source>
        <dbReference type="ARBA" id="ARBA00022448"/>
    </source>
</evidence>
<dbReference type="InterPro" id="IPR023996">
    <property type="entry name" value="TonB-dep_OMP_SusC/RagA"/>
</dbReference>
<dbReference type="Pfam" id="PF13715">
    <property type="entry name" value="CarbopepD_reg_2"/>
    <property type="match status" value="1"/>
</dbReference>
<dbReference type="SUPFAM" id="SSF49464">
    <property type="entry name" value="Carboxypeptidase regulatory domain-like"/>
    <property type="match status" value="1"/>
</dbReference>
<keyword evidence="2 7" id="KW-0813">Transport</keyword>
<protein>
    <submittedName>
        <fullName evidence="10">SusC/RagA family TonB-linked outer membrane protein</fullName>
    </submittedName>
</protein>
<comment type="subcellular location">
    <subcellularLocation>
        <location evidence="1 7">Cell outer membrane</location>
        <topology evidence="1 7">Multi-pass membrane protein</topology>
    </subcellularLocation>
</comment>
<dbReference type="InterPro" id="IPR037066">
    <property type="entry name" value="Plug_dom_sf"/>
</dbReference>
<dbReference type="InterPro" id="IPR008969">
    <property type="entry name" value="CarboxyPept-like_regulatory"/>
</dbReference>
<comment type="caution">
    <text evidence="10">The sequence shown here is derived from an EMBL/GenBank/DDBJ whole genome shotgun (WGS) entry which is preliminary data.</text>
</comment>
<dbReference type="EMBL" id="JAETXX010000003">
    <property type="protein sequence ID" value="MCF8714651.1"/>
    <property type="molecule type" value="Genomic_DNA"/>
</dbReference>
<dbReference type="RefSeq" id="WP_236958613.1">
    <property type="nucleotide sequence ID" value="NZ_JAETXX010000003.1"/>
</dbReference>
<feature type="domain" description="TonB-dependent receptor plug" evidence="9">
    <location>
        <begin position="112"/>
        <end position="239"/>
    </location>
</feature>
<feature type="signal peptide" evidence="8">
    <location>
        <begin position="1"/>
        <end position="18"/>
    </location>
</feature>
<keyword evidence="3 7" id="KW-1134">Transmembrane beta strand</keyword>
<evidence type="ECO:0000256" key="5">
    <source>
        <dbReference type="ARBA" id="ARBA00023136"/>
    </source>
</evidence>
<reference evidence="10 11" key="1">
    <citation type="submission" date="2021-01" db="EMBL/GenBank/DDBJ databases">
        <title>Genome sequencing of Joostella atrarenae M1-2 (= KCTC 23194).</title>
        <authorList>
            <person name="Zakaria M.R."/>
            <person name="Lam M.Q."/>
            <person name="Chong C.S."/>
        </authorList>
    </citation>
    <scope>NUCLEOTIDE SEQUENCE [LARGE SCALE GENOMIC DNA]</scope>
    <source>
        <strain evidence="10 11">M1-2</strain>
    </source>
</reference>
<keyword evidence="4 7" id="KW-0812">Transmembrane</keyword>
<dbReference type="Pfam" id="PF07715">
    <property type="entry name" value="Plug"/>
    <property type="match status" value="1"/>
</dbReference>
<dbReference type="NCBIfam" id="TIGR04056">
    <property type="entry name" value="OMP_RagA_SusC"/>
    <property type="match status" value="1"/>
</dbReference>
<dbReference type="InterPro" id="IPR012910">
    <property type="entry name" value="Plug_dom"/>
</dbReference>
<dbReference type="SUPFAM" id="SSF56935">
    <property type="entry name" value="Porins"/>
    <property type="match status" value="1"/>
</dbReference>
<dbReference type="InterPro" id="IPR039426">
    <property type="entry name" value="TonB-dep_rcpt-like"/>
</dbReference>
<dbReference type="InterPro" id="IPR023997">
    <property type="entry name" value="TonB-dep_OMP_SusC/RagA_CS"/>
</dbReference>
<dbReference type="InterPro" id="IPR036942">
    <property type="entry name" value="Beta-barrel_TonB_sf"/>
</dbReference>
<dbReference type="Gene3D" id="2.40.170.20">
    <property type="entry name" value="TonB-dependent receptor, beta-barrel domain"/>
    <property type="match status" value="1"/>
</dbReference>
<evidence type="ECO:0000256" key="7">
    <source>
        <dbReference type="PROSITE-ProRule" id="PRU01360"/>
    </source>
</evidence>
<dbReference type="Gene3D" id="2.60.40.1120">
    <property type="entry name" value="Carboxypeptidase-like, regulatory domain"/>
    <property type="match status" value="1"/>
</dbReference>
<evidence type="ECO:0000256" key="6">
    <source>
        <dbReference type="ARBA" id="ARBA00023237"/>
    </source>
</evidence>
<keyword evidence="6 7" id="KW-0998">Cell outer membrane</keyword>
<dbReference type="Gene3D" id="2.170.130.10">
    <property type="entry name" value="TonB-dependent receptor, plug domain"/>
    <property type="match status" value="1"/>
</dbReference>
<evidence type="ECO:0000256" key="8">
    <source>
        <dbReference type="SAM" id="SignalP"/>
    </source>
</evidence>
<keyword evidence="8" id="KW-0732">Signal</keyword>
<dbReference type="Proteomes" id="UP000829517">
    <property type="component" value="Unassembled WGS sequence"/>
</dbReference>
<evidence type="ECO:0000256" key="4">
    <source>
        <dbReference type="ARBA" id="ARBA00022692"/>
    </source>
</evidence>
<comment type="similarity">
    <text evidence="7">Belongs to the TonB-dependent receptor family.</text>
</comment>
<gene>
    <name evidence="10" type="ORF">JM658_07375</name>
</gene>
<sequence length="1102" mass="122542">MKFLLTFMMLLIVTLTSAQTVSGTVTDSGFNDPLPGVTVLEKGTKNGVSTDFDGNYQITLETDNPVLVFSSLGFDTMEVTVGSKASVNVTLKESSEQLDEVVVTALGIKRDKKSLGYSVSSIKSEKLVETGNPVNPLESLYGNASGVQIQSTSSGPTGGMIIKIRNAVALTEQSSTRPLFVVDGVPIYDENSGVGFNSNTNRDTGTGINDINASDVESIEILKGAKAAVLYGSLGANGVVLITTKSGKKKKGLGVEISTNYSVDRAAFFPEYQNKYGTGENPYVAGFSNDQVSEEGFFLRDGKEAYWNGADFNFGPEMDGRQLLWWDDELRDYTSQPNNFKEIFSTGSQSSNTIAFSNAGDIGSFRASYTFKDFNGVFLNSEQQNHNFSFNGTLNASDKLKIKYVGNYYYTENNNAAYNIRDFFTYGIRRDSKPELLLNSDFLKDDNGYYTLSTNPEYTRRIGFLKAIPGYYWNQTENTNEEIRHHIIQSLNVSLDINKWLNWTTLAGIDLTLRDNEVKTKVTQPLFENSSQGFYSYTQEKIVNFYGQSFLNYDFKISDDIRINGLVGGALRKNSANRSGAQVNKTFFVENWFSLLNTTNPEGPSFDTTDGIRGSDDLYSVLASAQFAYKEQLYLEVQGRNDWSSILPPENNSFFYPGISGSWVASETFNMPSAIKLLKLRSSWADVGRPGPRYFGNLNFDVSTYGGVPYYTVPDFLPPADFAENGSGFPEPSLKPERKREFEIGFESSFFEGSRLGIEFSYYKSNTYNQIMGIAVPRSSGVTNIRVNAGDIENKGWETLIRGTVIKTQDFSWDMSLTLSGNKTKIIELAKGVEQHNLWGGTGIQILAETGEEYGEVYVRPFVRDDEGNLLLTESGTYKIDSQNWKKVGKVTPDVIGGFNTGFKYKDFDLNVGFDFQYGAILPSQTNMYLLGNGSGKETLKYRDEENGGLPYYINNDKEIVALDSHDNALPSDSYYDNIFHDGVIIDGTNEATGQANQAIIPASEFYQQYWNGDQKIFEDRIYKKDYISLRRLAVGWNAPKDVTSRIGFNSLRVYVYGNNIAYLYKAIPNISPESLDGTNAFIENNGLPLSRSIGMGVNLSF</sequence>
<accession>A0ABS9J2K5</accession>
<evidence type="ECO:0000256" key="1">
    <source>
        <dbReference type="ARBA" id="ARBA00004571"/>
    </source>
</evidence>